<evidence type="ECO:0000256" key="25">
    <source>
        <dbReference type="PROSITE-ProRule" id="PRU00266"/>
    </source>
</evidence>
<comment type="caution">
    <text evidence="29">The sequence shown here is derived from an EMBL/GenBank/DDBJ whole genome shotgun (WGS) entry which is preliminary data.</text>
</comment>
<feature type="compositionally biased region" description="Basic and acidic residues" evidence="26">
    <location>
        <begin position="153"/>
        <end position="173"/>
    </location>
</feature>
<evidence type="ECO:0000256" key="6">
    <source>
        <dbReference type="ARBA" id="ARBA00012177"/>
    </source>
</evidence>
<feature type="compositionally biased region" description="Acidic residues" evidence="26">
    <location>
        <begin position="374"/>
        <end position="392"/>
    </location>
</feature>
<evidence type="ECO:0000256" key="23">
    <source>
        <dbReference type="ARBA" id="ARBA00078955"/>
    </source>
</evidence>
<evidence type="ECO:0000256" key="8">
    <source>
        <dbReference type="ARBA" id="ARBA00022517"/>
    </source>
</evidence>
<dbReference type="GO" id="GO:0031054">
    <property type="term" value="P:pre-miRNA processing"/>
    <property type="evidence" value="ECO:0007669"/>
    <property type="project" value="InterPro"/>
</dbReference>
<evidence type="ECO:0000256" key="7">
    <source>
        <dbReference type="ARBA" id="ARBA00017706"/>
    </source>
</evidence>
<evidence type="ECO:0000256" key="15">
    <source>
        <dbReference type="ARBA" id="ARBA00022801"/>
    </source>
</evidence>
<evidence type="ECO:0000256" key="26">
    <source>
        <dbReference type="SAM" id="MobiDB-lite"/>
    </source>
</evidence>
<dbReference type="Proteomes" id="UP000031036">
    <property type="component" value="Unassembled WGS sequence"/>
</dbReference>
<keyword evidence="10" id="KW-0540">Nuclease</keyword>
<feature type="domain" description="RNase III" evidence="28">
    <location>
        <begin position="793"/>
        <end position="972"/>
    </location>
</feature>
<feature type="compositionally biased region" description="Basic and acidic residues" evidence="26">
    <location>
        <begin position="409"/>
        <end position="420"/>
    </location>
</feature>
<evidence type="ECO:0000256" key="17">
    <source>
        <dbReference type="ARBA" id="ARBA00022884"/>
    </source>
</evidence>
<evidence type="ECO:0000256" key="9">
    <source>
        <dbReference type="ARBA" id="ARBA00022552"/>
    </source>
</evidence>
<dbReference type="Pfam" id="PF00636">
    <property type="entry name" value="Ribonuclease_3"/>
    <property type="match status" value="1"/>
</dbReference>
<keyword evidence="19" id="KW-0464">Manganese</keyword>
<evidence type="ECO:0000256" key="20">
    <source>
        <dbReference type="ARBA" id="ARBA00023242"/>
    </source>
</evidence>
<dbReference type="SUPFAM" id="SSF69065">
    <property type="entry name" value="RNase III domain-like"/>
    <property type="match status" value="2"/>
</dbReference>
<evidence type="ECO:0000256" key="12">
    <source>
        <dbReference type="ARBA" id="ARBA00022737"/>
    </source>
</evidence>
<dbReference type="Pfam" id="PF26050">
    <property type="entry name" value="Helical_CED_Drosha"/>
    <property type="match status" value="1"/>
</dbReference>
<dbReference type="InterPro" id="IPR011907">
    <property type="entry name" value="RNase_III"/>
</dbReference>
<evidence type="ECO:0000259" key="27">
    <source>
        <dbReference type="PROSITE" id="PS50137"/>
    </source>
</evidence>
<reference evidence="29 30" key="1">
    <citation type="submission" date="2014-11" db="EMBL/GenBank/DDBJ databases">
        <title>Genetic blueprint of the zoonotic pathogen Toxocara canis.</title>
        <authorList>
            <person name="Zhu X.-Q."/>
            <person name="Korhonen P.K."/>
            <person name="Cai H."/>
            <person name="Young N.D."/>
            <person name="Nejsum P."/>
            <person name="von Samson-Himmelstjerna G."/>
            <person name="Boag P.R."/>
            <person name="Tan P."/>
            <person name="Li Q."/>
            <person name="Min J."/>
            <person name="Yang Y."/>
            <person name="Wang X."/>
            <person name="Fang X."/>
            <person name="Hall R.S."/>
            <person name="Hofmann A."/>
            <person name="Sternberg P.W."/>
            <person name="Jex A.R."/>
            <person name="Gasser R.B."/>
        </authorList>
    </citation>
    <scope>NUCLEOTIDE SEQUENCE [LARGE SCALE GENOMIC DNA]</scope>
    <source>
        <strain evidence="29">PN_DK_2014</strain>
    </source>
</reference>
<comment type="similarity">
    <text evidence="5">Belongs to the ribonuclease III family.</text>
</comment>
<dbReference type="PANTHER" id="PTHR11207:SF0">
    <property type="entry name" value="RIBONUCLEASE 3"/>
    <property type="match status" value="1"/>
</dbReference>
<comment type="cofactor">
    <cofactor evidence="3">
        <name>Mg(2+)</name>
        <dbReference type="ChEBI" id="CHEBI:18420"/>
    </cofactor>
</comment>
<evidence type="ECO:0000256" key="18">
    <source>
        <dbReference type="ARBA" id="ARBA00023156"/>
    </source>
</evidence>
<feature type="domain" description="RNase III" evidence="28">
    <location>
        <begin position="1024"/>
        <end position="1152"/>
    </location>
</feature>
<keyword evidence="18" id="KW-0334">Gonadal differentiation</keyword>
<feature type="compositionally biased region" description="Basic and acidic residues" evidence="26">
    <location>
        <begin position="347"/>
        <end position="356"/>
    </location>
</feature>
<evidence type="ECO:0000313" key="30">
    <source>
        <dbReference type="Proteomes" id="UP000031036"/>
    </source>
</evidence>
<dbReference type="SMART" id="SM00358">
    <property type="entry name" value="DSRM"/>
    <property type="match status" value="1"/>
</dbReference>
<dbReference type="SMART" id="SM00535">
    <property type="entry name" value="RIBOc"/>
    <property type="match status" value="2"/>
</dbReference>
<dbReference type="InterPro" id="IPR044442">
    <property type="entry name" value="RNAse_III_DSRM__animal"/>
</dbReference>
<dbReference type="PROSITE" id="PS50142">
    <property type="entry name" value="RNASE_3_2"/>
    <property type="match status" value="2"/>
</dbReference>
<comment type="subcellular location">
    <subcellularLocation>
        <location evidence="4">Nucleus</location>
    </subcellularLocation>
</comment>
<feature type="region of interest" description="Disordered" evidence="26">
    <location>
        <begin position="1265"/>
        <end position="1289"/>
    </location>
</feature>
<evidence type="ECO:0000256" key="4">
    <source>
        <dbReference type="ARBA" id="ARBA00004123"/>
    </source>
</evidence>
<evidence type="ECO:0000256" key="3">
    <source>
        <dbReference type="ARBA" id="ARBA00001946"/>
    </source>
</evidence>
<dbReference type="PANTHER" id="PTHR11207">
    <property type="entry name" value="RIBONUCLEASE III"/>
    <property type="match status" value="1"/>
</dbReference>
<dbReference type="GO" id="GO:0046872">
    <property type="term" value="F:metal ion binding"/>
    <property type="evidence" value="ECO:0007669"/>
    <property type="project" value="UniProtKB-KW"/>
</dbReference>
<keyword evidence="13" id="KW-0255">Endonuclease</keyword>
<comment type="cofactor">
    <cofactor evidence="2">
        <name>Mn(2+)</name>
        <dbReference type="ChEBI" id="CHEBI:29035"/>
    </cofactor>
</comment>
<dbReference type="CDD" id="cd00593">
    <property type="entry name" value="RIBOc"/>
    <property type="match status" value="2"/>
</dbReference>
<evidence type="ECO:0000256" key="22">
    <source>
        <dbReference type="ARBA" id="ARBA00060285"/>
    </source>
</evidence>
<evidence type="ECO:0000256" key="10">
    <source>
        <dbReference type="ARBA" id="ARBA00022722"/>
    </source>
</evidence>
<sequence>MLPNSVLGAAGAAAGHGPSGINAPRPTVPPVFVANPVAPLPFGIGGPLGLLNAAALLQPPFMPFVLPQPQPQPQQQPQPQPQSSTLSNIRQAFNEHEQTEKNRSEAGDLLQGRNIRRLPGIGNKQRKELWNADRKRRNNPPKWRMGGMPRQMNRRERNQQKFGNRETATKRDFSFSNVSDTSNANATPPMKREQLDPWKREQCANESPQGTLVDISEGELNVSDSEEGERRHSSKASRKKWRSEKEKRRRRGSSSESDSDPGCTNRETVPRWQKLTADDFADTPLSDTDDELDVGELTVATSENWSQTVAAGRFYARNSTGGQYATKELIKLQNRFREEIIERIAKQKAEQPKLEPPEIPTFHDNCKCGHQSDTDSEEEETKDSEGEDDGELSDSSSEGGNVNFAGMSESKKHNTVARKEANRKRNHPAILHPDLCFNEAAQMNDGPECRCSWAAKRSGVRHNKFAGETIIEPCDPSLSNLHRLHHYFLSVQPNPKITARRCTSITFDGKKYELEGFSVFFHRPLPAVFPQNPMSRWTSEYNIKFVKENPPENFTICDLELFHKYLFDQLMEMFDLKRRAFEVTEGCPFYHLMPRFTRDLPDGGKELLPMSVVLLYLLESYKPVTTPEEAAFIKDDALAFREFAESTRGALVINADKRPSTIRADLIDRPDFLADNPDPLYPLITHFGLRPSSHTYNANPEYQKVTKEYMKMRKMMALKVRVTAEERTKLAQKAAELRALRSDSQLKRDFVISISSRGFYQTGLYPDVVQHAMLLILACSHVRFHWSLQVYEEERIRYVFKNRSLLELALTHPSYRTNYGTNPDHARNTLNNCGVRSAKQRAQDKIVQQQLSAKKRGFHTLMEIMSKLGSKKVEQSPLNHNERLEFLGDAVIEFITTIHLFFMFTDLDEGGLATYRSTMVQNKNLAILAKKIGLDEFMLYAHGPDLCHESDLRHAMANAFEAMMAAIYLDAGIDECDRIFGNAMFGGNEDLLSAWFELEEHPLKRDNPYGDRHLIKEVPALQLLAEFEKSIGVTFKHIRVLAKAFTRRNVGFNNLTLGHNQRLEFLGDTVLQLITTDYLYKHFPMHHEGHLSILRTCLVSNKTQSVICDDVGMTKYLVTPKAMQKNGSPVLRVKDKADLVESFLGALYVDRGFGYCKVFCRVCFFPRLKFFIVSQRWNDPKSQLQQCCLTLRQVDGGEPDIPEYRTIAVEGPTNTRVYKVAVYFRKKRLAVGSGHTMQIAQMHAAENALIEQAHLFPALKPLTRRRNEEQKRTRRLYDNKKSTSMPPAKRFCKRSGVGFASTSSTASTSQSTDGKQIKSLLDLKFDSKGNLI</sequence>
<feature type="compositionally biased region" description="Pro residues" evidence="26">
    <location>
        <begin position="64"/>
        <end position="80"/>
    </location>
</feature>
<dbReference type="OrthoDB" id="67027at2759"/>
<dbReference type="EC" id="3.1.26.3" evidence="6"/>
<feature type="domain" description="DRBM" evidence="27">
    <location>
        <begin position="1179"/>
        <end position="1254"/>
    </location>
</feature>
<dbReference type="GO" id="GO:0006364">
    <property type="term" value="P:rRNA processing"/>
    <property type="evidence" value="ECO:0007669"/>
    <property type="project" value="UniProtKB-KW"/>
</dbReference>
<dbReference type="Gene3D" id="3.30.160.20">
    <property type="match status" value="1"/>
</dbReference>
<keyword evidence="11" id="KW-0479">Metal-binding</keyword>
<dbReference type="FunFam" id="1.10.1520.10:FF:000002">
    <property type="entry name" value="Drosha ribonuclease III"/>
    <property type="match status" value="1"/>
</dbReference>
<feature type="compositionally biased region" description="Basic residues" evidence="26">
    <location>
        <begin position="232"/>
        <end position="252"/>
    </location>
</feature>
<dbReference type="InterPro" id="IPR014720">
    <property type="entry name" value="dsRBD_dom"/>
</dbReference>
<evidence type="ECO:0000256" key="5">
    <source>
        <dbReference type="ARBA" id="ARBA00010183"/>
    </source>
</evidence>
<dbReference type="FunFam" id="3.30.160.20:FF:000012">
    <property type="entry name" value="Drosha ribonuclease III"/>
    <property type="match status" value="1"/>
</dbReference>
<dbReference type="Pfam" id="PF14622">
    <property type="entry name" value="Ribonucleas_3_3"/>
    <property type="match status" value="1"/>
</dbReference>
<evidence type="ECO:0000256" key="21">
    <source>
        <dbReference type="ARBA" id="ARBA00032486"/>
    </source>
</evidence>
<dbReference type="Gene3D" id="1.10.1520.10">
    <property type="entry name" value="Ribonuclease III domain"/>
    <property type="match status" value="2"/>
</dbReference>
<dbReference type="GO" id="GO:0007506">
    <property type="term" value="P:gonadal mesoderm development"/>
    <property type="evidence" value="ECO:0007669"/>
    <property type="project" value="UniProtKB-KW"/>
</dbReference>
<feature type="compositionally biased region" description="Basic and acidic residues" evidence="26">
    <location>
        <begin position="93"/>
        <end position="106"/>
    </location>
</feature>
<dbReference type="InterPro" id="IPR036389">
    <property type="entry name" value="RNase_III_sf"/>
</dbReference>
<dbReference type="EMBL" id="JPKZ01000843">
    <property type="protein sequence ID" value="KHN85226.1"/>
    <property type="molecule type" value="Genomic_DNA"/>
</dbReference>
<comment type="function">
    <text evidence="22">Executes the initial step of microRNA (miRNA) processing in the nucleus, that is the cleavage of pri-miRNA to release pre-miRNA. Involved in pre-rRNA processing. Cleaves double-strand RNA and does not cleave single-strand RNA. Involved in fertility. Required for the function or synthesis of the let-7 miRNA.</text>
</comment>
<dbReference type="CDD" id="cd19877">
    <property type="entry name" value="DSRM_RNAse_III_meta_like"/>
    <property type="match status" value="1"/>
</dbReference>
<feature type="region of interest" description="Disordered" evidence="26">
    <location>
        <begin position="347"/>
        <end position="425"/>
    </location>
</feature>
<dbReference type="GO" id="GO:0070877">
    <property type="term" value="C:microprocessor complex"/>
    <property type="evidence" value="ECO:0007669"/>
    <property type="project" value="TreeGrafter"/>
</dbReference>
<evidence type="ECO:0000256" key="14">
    <source>
        <dbReference type="ARBA" id="ARBA00022782"/>
    </source>
</evidence>
<keyword evidence="20" id="KW-0539">Nucleus</keyword>
<dbReference type="HAMAP" id="MF_00104">
    <property type="entry name" value="RNase_III"/>
    <property type="match status" value="1"/>
</dbReference>
<protein>
    <recommendedName>
        <fullName evidence="7">Ribonuclease 3</fullName>
        <ecNumber evidence="6">3.1.26.3</ecNumber>
    </recommendedName>
    <alternativeName>
        <fullName evidence="21">Ribonuclease III</fullName>
    </alternativeName>
    <alternativeName>
        <fullName evidence="23 24">protein Drosha</fullName>
    </alternativeName>
</protein>
<name>A0A0B2VNY0_TOXCA</name>
<dbReference type="SUPFAM" id="SSF54768">
    <property type="entry name" value="dsRNA-binding domain-like"/>
    <property type="match status" value="1"/>
</dbReference>
<keyword evidence="14" id="KW-0221">Differentiation</keyword>
<dbReference type="STRING" id="6265.A0A0B2VNY0"/>
<keyword evidence="8" id="KW-0690">Ribosome biogenesis</keyword>
<dbReference type="Pfam" id="PF00035">
    <property type="entry name" value="dsrm"/>
    <property type="match status" value="1"/>
</dbReference>
<gene>
    <name evidence="29" type="primary">DROSHA</name>
    <name evidence="29" type="ORF">Tcan_04149</name>
</gene>
<keyword evidence="16" id="KW-0460">Magnesium</keyword>
<dbReference type="GO" id="GO:0004525">
    <property type="term" value="F:ribonuclease III activity"/>
    <property type="evidence" value="ECO:0007669"/>
    <property type="project" value="UniProtKB-EC"/>
</dbReference>
<feature type="region of interest" description="Disordered" evidence="26">
    <location>
        <begin position="64"/>
        <end position="289"/>
    </location>
</feature>
<evidence type="ECO:0000256" key="19">
    <source>
        <dbReference type="ARBA" id="ARBA00023211"/>
    </source>
</evidence>
<dbReference type="GO" id="GO:0003723">
    <property type="term" value="F:RNA binding"/>
    <property type="evidence" value="ECO:0007669"/>
    <property type="project" value="UniProtKB-UniRule"/>
</dbReference>
<evidence type="ECO:0000256" key="11">
    <source>
        <dbReference type="ARBA" id="ARBA00022723"/>
    </source>
</evidence>
<keyword evidence="30" id="KW-1185">Reference proteome</keyword>
<evidence type="ECO:0000256" key="2">
    <source>
        <dbReference type="ARBA" id="ARBA00001936"/>
    </source>
</evidence>
<dbReference type="InterPro" id="IPR000999">
    <property type="entry name" value="RNase_III_dom"/>
</dbReference>
<dbReference type="OMA" id="SPLNHNE"/>
<evidence type="ECO:0000256" key="1">
    <source>
        <dbReference type="ARBA" id="ARBA00000109"/>
    </source>
</evidence>
<feature type="compositionally biased region" description="Basic and acidic residues" evidence="26">
    <location>
        <begin position="1265"/>
        <end position="1281"/>
    </location>
</feature>
<keyword evidence="12" id="KW-0677">Repeat</keyword>
<evidence type="ECO:0000256" key="16">
    <source>
        <dbReference type="ARBA" id="ARBA00022842"/>
    </source>
</evidence>
<accession>A0A0B2VNY0</accession>
<evidence type="ECO:0000256" key="13">
    <source>
        <dbReference type="ARBA" id="ARBA00022759"/>
    </source>
</evidence>
<evidence type="ECO:0000259" key="28">
    <source>
        <dbReference type="PROSITE" id="PS50142"/>
    </source>
</evidence>
<keyword evidence="9" id="KW-0698">rRNA processing</keyword>
<dbReference type="InterPro" id="IPR058938">
    <property type="entry name" value="Helical_CED_Drosha"/>
</dbReference>
<feature type="compositionally biased region" description="Polar residues" evidence="26">
    <location>
        <begin position="174"/>
        <end position="186"/>
    </location>
</feature>
<keyword evidence="17 25" id="KW-0694">RNA-binding</keyword>
<dbReference type="GO" id="GO:0030154">
    <property type="term" value="P:cell differentiation"/>
    <property type="evidence" value="ECO:0007669"/>
    <property type="project" value="UniProtKB-KW"/>
</dbReference>
<dbReference type="PROSITE" id="PS50137">
    <property type="entry name" value="DS_RBD"/>
    <property type="match status" value="1"/>
</dbReference>
<evidence type="ECO:0000313" key="29">
    <source>
        <dbReference type="EMBL" id="KHN85226.1"/>
    </source>
</evidence>
<proteinExistence type="inferred from homology"/>
<dbReference type="GO" id="GO:0031053">
    <property type="term" value="P:primary miRNA processing"/>
    <property type="evidence" value="ECO:0007669"/>
    <property type="project" value="TreeGrafter"/>
</dbReference>
<feature type="compositionally biased region" description="Basic and acidic residues" evidence="26">
    <location>
        <begin position="364"/>
        <end position="373"/>
    </location>
</feature>
<evidence type="ECO:0000256" key="24">
    <source>
        <dbReference type="ARBA" id="ARBA00083702"/>
    </source>
</evidence>
<dbReference type="PROSITE" id="PS00517">
    <property type="entry name" value="RNASE_3_1"/>
    <property type="match status" value="1"/>
</dbReference>
<keyword evidence="15" id="KW-0378">Hydrolase</keyword>
<feature type="compositionally biased region" description="Basic and acidic residues" evidence="26">
    <location>
        <begin position="190"/>
        <end position="203"/>
    </location>
</feature>
<organism evidence="29 30">
    <name type="scientific">Toxocara canis</name>
    <name type="common">Canine roundworm</name>
    <dbReference type="NCBI Taxonomy" id="6265"/>
    <lineage>
        <taxon>Eukaryota</taxon>
        <taxon>Metazoa</taxon>
        <taxon>Ecdysozoa</taxon>
        <taxon>Nematoda</taxon>
        <taxon>Chromadorea</taxon>
        <taxon>Rhabditida</taxon>
        <taxon>Spirurina</taxon>
        <taxon>Ascaridomorpha</taxon>
        <taxon>Ascaridoidea</taxon>
        <taxon>Toxocaridae</taxon>
        <taxon>Toxocara</taxon>
    </lineage>
</organism>
<comment type="catalytic activity">
    <reaction evidence="1">
        <text>Endonucleolytic cleavage to 5'-phosphomonoester.</text>
        <dbReference type="EC" id="3.1.26.3"/>
    </reaction>
</comment>